<keyword evidence="2" id="KW-1185">Reference proteome</keyword>
<gene>
    <name evidence="1" type="ORF">Poli38472_004933</name>
</gene>
<name>A0A8K1FGC3_PYTOL</name>
<evidence type="ECO:0000313" key="1">
    <source>
        <dbReference type="EMBL" id="TMW59864.1"/>
    </source>
</evidence>
<organism evidence="1 2">
    <name type="scientific">Pythium oligandrum</name>
    <name type="common">Mycoparasitic fungus</name>
    <dbReference type="NCBI Taxonomy" id="41045"/>
    <lineage>
        <taxon>Eukaryota</taxon>
        <taxon>Sar</taxon>
        <taxon>Stramenopiles</taxon>
        <taxon>Oomycota</taxon>
        <taxon>Peronosporomycetes</taxon>
        <taxon>Pythiales</taxon>
        <taxon>Pythiaceae</taxon>
        <taxon>Pythium</taxon>
    </lineage>
</organism>
<protein>
    <submittedName>
        <fullName evidence="1">Uncharacterized protein</fullName>
    </submittedName>
</protein>
<evidence type="ECO:0000313" key="2">
    <source>
        <dbReference type="Proteomes" id="UP000794436"/>
    </source>
</evidence>
<dbReference type="Proteomes" id="UP000794436">
    <property type="component" value="Unassembled WGS sequence"/>
</dbReference>
<proteinExistence type="predicted"/>
<sequence length="255" mass="28313">MLRSQMMVGQRLLAMLRQDSAKKSASVDVQPCGVQSREEQDRHASELFAQVDQVFGDDVFQNEQSSFYDIRAQSNSKNGSIVDTRAGWIVACASDQVAEVLWANMTHIKGSMICKRLRMDIESQGDTLLASFTVSATAGSDHGTCTGTSLFRRHHLDDGTVVIVSVMSGQMLGTTSTSRDAITVSEEQVMRIRRVQVTDGETMTQVHITRQLRMSFAADHSTARQSIVNANIELMLLRIEDELTLKQELVEELGR</sequence>
<dbReference type="AlphaFoldDB" id="A0A8K1FGC3"/>
<accession>A0A8K1FGC3</accession>
<dbReference type="EMBL" id="SPLM01000109">
    <property type="protein sequence ID" value="TMW59864.1"/>
    <property type="molecule type" value="Genomic_DNA"/>
</dbReference>
<comment type="caution">
    <text evidence="1">The sequence shown here is derived from an EMBL/GenBank/DDBJ whole genome shotgun (WGS) entry which is preliminary data.</text>
</comment>
<reference evidence="1" key="1">
    <citation type="submission" date="2019-03" db="EMBL/GenBank/DDBJ databases">
        <title>Long read genome sequence of the mycoparasitic Pythium oligandrum ATCC 38472 isolated from sugarbeet rhizosphere.</title>
        <authorList>
            <person name="Gaulin E."/>
        </authorList>
    </citation>
    <scope>NUCLEOTIDE SEQUENCE</scope>
    <source>
        <strain evidence="1">ATCC 38472_TT</strain>
    </source>
</reference>